<accession>A0A837G994</accession>
<dbReference type="AlphaFoldDB" id="A0A837G994"/>
<dbReference type="EMBL" id="JXXR01000011">
    <property type="protein sequence ID" value="KJY73206.1"/>
    <property type="molecule type" value="Genomic_DNA"/>
</dbReference>
<gene>
    <name evidence="1" type="ORF">TW71_10535</name>
</gene>
<proteinExistence type="predicted"/>
<evidence type="ECO:0000313" key="1">
    <source>
        <dbReference type="EMBL" id="KJY73206.1"/>
    </source>
</evidence>
<sequence length="184" mass="21628">MKWHGLYLTVAAFMLITLPIKGVSEHCREDTWNQALNFQKQVESWYNKKASKFNQFLAFHKQQAFLYQEFSTEELSALWDSKNELHQKRILSQSKAATIAVARLQEESAAIHQQSSIIDRAYDKWKNIYTHCNQAELKINSSSSQHYMNVNLTLKKETESLQKKIDVMIKTYQREIEVIEELKP</sequence>
<name>A0A837G994_9VIBR</name>
<protein>
    <submittedName>
        <fullName evidence="1">Uncharacterized protein</fullName>
    </submittedName>
</protein>
<organism evidence="1">
    <name type="scientific">Vibrio coralliilyticus</name>
    <dbReference type="NCBI Taxonomy" id="190893"/>
    <lineage>
        <taxon>Bacteria</taxon>
        <taxon>Pseudomonadati</taxon>
        <taxon>Pseudomonadota</taxon>
        <taxon>Gammaproteobacteria</taxon>
        <taxon>Vibrionales</taxon>
        <taxon>Vibrionaceae</taxon>
        <taxon>Vibrio</taxon>
    </lineage>
</organism>
<comment type="caution">
    <text evidence="1">The sequence shown here is derived from an EMBL/GenBank/DDBJ whole genome shotgun (WGS) entry which is preliminary data.</text>
</comment>
<reference evidence="1" key="1">
    <citation type="journal article" date="2015" name="BMC Genomics">
        <title>Genome mining reveals unlocked bioactive potential of marine Gram-negative bacteria.</title>
        <authorList>
            <person name="Machado H."/>
            <person name="Sonnenschein E.C."/>
            <person name="Melchiorsen J."/>
            <person name="Gram L."/>
        </authorList>
    </citation>
    <scope>NUCLEOTIDE SEQUENCE</scope>
    <source>
        <strain evidence="1">S2052</strain>
    </source>
</reference>